<accession>A0ABT3JNB4</accession>
<organism evidence="2 3">
    <name type="scientific">Kaistella yananensis</name>
    <dbReference type="NCBI Taxonomy" id="2989820"/>
    <lineage>
        <taxon>Bacteria</taxon>
        <taxon>Pseudomonadati</taxon>
        <taxon>Bacteroidota</taxon>
        <taxon>Flavobacteriia</taxon>
        <taxon>Flavobacteriales</taxon>
        <taxon>Weeksellaceae</taxon>
        <taxon>Chryseobacterium group</taxon>
        <taxon>Kaistella</taxon>
    </lineage>
</organism>
<sequence length="141" mass="16826">MLQQTEEKEEATETTAKEHLPSNHFTETDLRTEWQKFLTELKKRDIIIYSAISSFILQKKDENTIEITYPSDSAKSEFEKVRADFFNHFMHKVSHFNIAVEYKNDVTLKKEIMTKRKIFDKFAEINPVLKELDEIFKFDLN</sequence>
<keyword evidence="3" id="KW-1185">Reference proteome</keyword>
<evidence type="ECO:0000313" key="2">
    <source>
        <dbReference type="EMBL" id="MCW4452272.1"/>
    </source>
</evidence>
<dbReference type="Proteomes" id="UP001209107">
    <property type="component" value="Unassembled WGS sequence"/>
</dbReference>
<evidence type="ECO:0000256" key="1">
    <source>
        <dbReference type="SAM" id="MobiDB-lite"/>
    </source>
</evidence>
<name>A0ABT3JNB4_9FLAO</name>
<reference evidence="2 3" key="1">
    <citation type="submission" date="2022-10" db="EMBL/GenBank/DDBJ databases">
        <title>Kaistella sp. BT-6-1-3.</title>
        <authorList>
            <person name="Ai J."/>
            <person name="Deng Z."/>
        </authorList>
    </citation>
    <scope>NUCLEOTIDE SEQUENCE [LARGE SCALE GENOMIC DNA]</scope>
    <source>
        <strain evidence="2 3">BT6-1-3</strain>
    </source>
</reference>
<gene>
    <name evidence="2" type="ORF">OK344_08625</name>
</gene>
<dbReference type="RefSeq" id="WP_265144416.1">
    <property type="nucleotide sequence ID" value="NZ_JAPCHZ010000004.1"/>
</dbReference>
<feature type="region of interest" description="Disordered" evidence="1">
    <location>
        <begin position="1"/>
        <end position="22"/>
    </location>
</feature>
<evidence type="ECO:0008006" key="4">
    <source>
        <dbReference type="Google" id="ProtNLM"/>
    </source>
</evidence>
<dbReference type="EMBL" id="JAPCHZ010000004">
    <property type="protein sequence ID" value="MCW4452272.1"/>
    <property type="molecule type" value="Genomic_DNA"/>
</dbReference>
<proteinExistence type="predicted"/>
<protein>
    <recommendedName>
        <fullName evidence="4">DNA polymerase III subunit gamma/tau</fullName>
    </recommendedName>
</protein>
<comment type="caution">
    <text evidence="2">The sequence shown here is derived from an EMBL/GenBank/DDBJ whole genome shotgun (WGS) entry which is preliminary data.</text>
</comment>
<evidence type="ECO:0000313" key="3">
    <source>
        <dbReference type="Proteomes" id="UP001209107"/>
    </source>
</evidence>